<comment type="caution">
    <text evidence="3">The sequence shown here is derived from an EMBL/GenBank/DDBJ whole genome shotgun (WGS) entry which is preliminary data.</text>
</comment>
<dbReference type="Proteomes" id="UP001418222">
    <property type="component" value="Unassembled WGS sequence"/>
</dbReference>
<feature type="signal peptide" evidence="2">
    <location>
        <begin position="1"/>
        <end position="25"/>
    </location>
</feature>
<dbReference type="Pfam" id="PF04832">
    <property type="entry name" value="SOUL"/>
    <property type="match status" value="1"/>
</dbReference>
<dbReference type="PANTHER" id="PTHR11220:SF25">
    <property type="entry name" value="F3F9.4"/>
    <property type="match status" value="1"/>
</dbReference>
<evidence type="ECO:0000256" key="2">
    <source>
        <dbReference type="SAM" id="SignalP"/>
    </source>
</evidence>
<dbReference type="FunFam" id="3.20.80.10:FF:000002">
    <property type="entry name" value="Heme-binding protein 2"/>
    <property type="match status" value="1"/>
</dbReference>
<dbReference type="EMBL" id="JBBWWQ010000011">
    <property type="protein sequence ID" value="KAK8935512.1"/>
    <property type="molecule type" value="Genomic_DNA"/>
</dbReference>
<dbReference type="InterPro" id="IPR011256">
    <property type="entry name" value="Reg_factor_effector_dom_sf"/>
</dbReference>
<sequence length="229" mass="25090">MATLFIQPYLFSFILVLSLSKLGLSSPPSAVGIFPPTCKRIECPAFDVIDKGNGYEIRRYNSTPWVSTSQINNISFVGATREGFLQLFSYIQGNNKYGVKIEMTAPVITEILPSDGPFCTSTFAVSFYVPKENQADPPPANGLHLQIWGIKFAAVRQFTGFVQDSDVGVEAATLYSSLAGSPWAAAVDKGGKSHPTSPYTVAQYNSPFEYANRVNEIWMLFDEEDIGSS</sequence>
<reference evidence="3 4" key="1">
    <citation type="journal article" date="2022" name="Nat. Plants">
        <title>Genomes of leafy and leafless Platanthera orchids illuminate the evolution of mycoheterotrophy.</title>
        <authorList>
            <person name="Li M.H."/>
            <person name="Liu K.W."/>
            <person name="Li Z."/>
            <person name="Lu H.C."/>
            <person name="Ye Q.L."/>
            <person name="Zhang D."/>
            <person name="Wang J.Y."/>
            <person name="Li Y.F."/>
            <person name="Zhong Z.M."/>
            <person name="Liu X."/>
            <person name="Yu X."/>
            <person name="Liu D.K."/>
            <person name="Tu X.D."/>
            <person name="Liu B."/>
            <person name="Hao Y."/>
            <person name="Liao X.Y."/>
            <person name="Jiang Y.T."/>
            <person name="Sun W.H."/>
            <person name="Chen J."/>
            <person name="Chen Y.Q."/>
            <person name="Ai Y."/>
            <person name="Zhai J.W."/>
            <person name="Wu S.S."/>
            <person name="Zhou Z."/>
            <person name="Hsiao Y.Y."/>
            <person name="Wu W.L."/>
            <person name="Chen Y.Y."/>
            <person name="Lin Y.F."/>
            <person name="Hsu J.L."/>
            <person name="Li C.Y."/>
            <person name="Wang Z.W."/>
            <person name="Zhao X."/>
            <person name="Zhong W.Y."/>
            <person name="Ma X.K."/>
            <person name="Ma L."/>
            <person name="Huang J."/>
            <person name="Chen G.Z."/>
            <person name="Huang M.Z."/>
            <person name="Huang L."/>
            <person name="Peng D.H."/>
            <person name="Luo Y.B."/>
            <person name="Zou S.Q."/>
            <person name="Chen S.P."/>
            <person name="Lan S."/>
            <person name="Tsai W.C."/>
            <person name="Van de Peer Y."/>
            <person name="Liu Z.J."/>
        </authorList>
    </citation>
    <scope>NUCLEOTIDE SEQUENCE [LARGE SCALE GENOMIC DNA]</scope>
    <source>
        <strain evidence="3">Lor287</strain>
    </source>
</reference>
<evidence type="ECO:0000313" key="3">
    <source>
        <dbReference type="EMBL" id="KAK8935512.1"/>
    </source>
</evidence>
<keyword evidence="4" id="KW-1185">Reference proteome</keyword>
<dbReference type="SUPFAM" id="SSF55136">
    <property type="entry name" value="Probable bacterial effector-binding domain"/>
    <property type="match status" value="1"/>
</dbReference>
<dbReference type="Gene3D" id="3.20.80.10">
    <property type="entry name" value="Regulatory factor, effector binding domain"/>
    <property type="match status" value="1"/>
</dbReference>
<accession>A0AAP0BC29</accession>
<dbReference type="InterPro" id="IPR006917">
    <property type="entry name" value="SOUL_heme-bd"/>
</dbReference>
<proteinExistence type="inferred from homology"/>
<evidence type="ECO:0000313" key="4">
    <source>
        <dbReference type="Proteomes" id="UP001418222"/>
    </source>
</evidence>
<gene>
    <name evidence="3" type="ORF">KSP39_PZI013722</name>
</gene>
<evidence type="ECO:0008006" key="5">
    <source>
        <dbReference type="Google" id="ProtNLM"/>
    </source>
</evidence>
<dbReference type="AlphaFoldDB" id="A0AAP0BC29"/>
<name>A0AAP0BC29_9ASPA</name>
<dbReference type="PANTHER" id="PTHR11220">
    <property type="entry name" value="HEME-BINDING PROTEIN-RELATED"/>
    <property type="match status" value="1"/>
</dbReference>
<feature type="chain" id="PRO_5042823216" description="Heme-binding protein 2" evidence="2">
    <location>
        <begin position="26"/>
        <end position="229"/>
    </location>
</feature>
<comment type="similarity">
    <text evidence="1">Belongs to the HEBP family.</text>
</comment>
<keyword evidence="2" id="KW-0732">Signal</keyword>
<protein>
    <recommendedName>
        <fullName evidence="5">Heme-binding protein 2</fullName>
    </recommendedName>
</protein>
<evidence type="ECO:0000256" key="1">
    <source>
        <dbReference type="ARBA" id="ARBA00009817"/>
    </source>
</evidence>
<organism evidence="3 4">
    <name type="scientific">Platanthera zijinensis</name>
    <dbReference type="NCBI Taxonomy" id="2320716"/>
    <lineage>
        <taxon>Eukaryota</taxon>
        <taxon>Viridiplantae</taxon>
        <taxon>Streptophyta</taxon>
        <taxon>Embryophyta</taxon>
        <taxon>Tracheophyta</taxon>
        <taxon>Spermatophyta</taxon>
        <taxon>Magnoliopsida</taxon>
        <taxon>Liliopsida</taxon>
        <taxon>Asparagales</taxon>
        <taxon>Orchidaceae</taxon>
        <taxon>Orchidoideae</taxon>
        <taxon>Orchideae</taxon>
        <taxon>Orchidinae</taxon>
        <taxon>Platanthera</taxon>
    </lineage>
</organism>